<accession>I1QAB9</accession>
<dbReference type="Pfam" id="PF03478">
    <property type="entry name" value="Beta-prop_KIB1-4"/>
    <property type="match status" value="1"/>
</dbReference>
<feature type="domain" description="KIB1-4 beta-propeller" evidence="2">
    <location>
        <begin position="86"/>
        <end position="410"/>
    </location>
</feature>
<dbReference type="SUPFAM" id="SSF81383">
    <property type="entry name" value="F-box domain"/>
    <property type="match status" value="1"/>
</dbReference>
<dbReference type="InterPro" id="IPR001810">
    <property type="entry name" value="F-box_dom"/>
</dbReference>
<proteinExistence type="predicted"/>
<keyword evidence="4" id="KW-1185">Reference proteome</keyword>
<reference evidence="3 4" key="2">
    <citation type="submission" date="2018-04" db="EMBL/GenBank/DDBJ databases">
        <title>OglaRS2 (Oryza glaberrima Reference Sequence Version 2).</title>
        <authorList>
            <person name="Zhang J."/>
            <person name="Kudrna D."/>
            <person name="Lee S."/>
            <person name="Talag J."/>
            <person name="Rajasekar S."/>
            <person name="Wing R.A."/>
        </authorList>
    </citation>
    <scope>NUCLEOTIDE SEQUENCE [LARGE SCALE GENOMIC DNA]</scope>
    <source>
        <strain evidence="3 4">cv. IRGC 96717</strain>
    </source>
</reference>
<reference evidence="3" key="1">
    <citation type="submission" date="2015-06" db="UniProtKB">
        <authorList>
            <consortium name="EnsemblPlants"/>
        </authorList>
    </citation>
    <scope>IDENTIFICATION</scope>
</reference>
<dbReference type="KEGG" id="ogl:127780536"/>
<evidence type="ECO:0000313" key="4">
    <source>
        <dbReference type="Proteomes" id="UP000007306"/>
    </source>
</evidence>
<dbReference type="EnsemblPlants" id="ORGLA07G0106100.1">
    <property type="protein sequence ID" value="ORGLA07G0106100.1"/>
    <property type="gene ID" value="ORGLA07G0106100"/>
</dbReference>
<dbReference type="GeneID" id="127780536"/>
<dbReference type="InterPro" id="IPR005174">
    <property type="entry name" value="KIB1-4_b-propeller"/>
</dbReference>
<feature type="domain" description="F-box" evidence="1">
    <location>
        <begin position="18"/>
        <end position="51"/>
    </location>
</feature>
<dbReference type="AlphaFoldDB" id="I1QAB9"/>
<dbReference type="OMA" id="LVGNGCA"/>
<dbReference type="PANTHER" id="PTHR34708">
    <property type="entry name" value="OS07G0440000 PROTEIN"/>
    <property type="match status" value="1"/>
</dbReference>
<dbReference type="HOGENOM" id="CLU_051583_0_0_1"/>
<sequence>MATATATASRKGDHDCPELPPDTLRLILASLPIKSRVRARAVCAAWSSAVPDKIDPFPWLLRLPPAHGDAAAAAASSPAVFFPSTGTSAGFELPFHRPGTRCVGMHDGWIAAVDVDLGVRILDPLSGARVDLPPLTACPGVGFGRGRASRRLHEQVEYRQSPTAVTEFFPVDTFLDSVLVKIAFSAPGGADDGDGEVGAFAVAVFWDRVVYTAAGLGECRQLTTPNAGTRCHPEKVVDVVHAGGGRFFGLTATDETHVTYLAPTALFDIQVFDLSACGGGGGGGCPVEASKLPVARLRPRQALRRQKFPSADVFCARLFLLDGTPHVVLRWWDVLARADEMAVLASDPGDPLGWRAAGDLRGRALLVGNGCAAPVRAPGGAIGGDRVYFADKVSCFARESNRRLTGVGTFDVKSGSLEMLWKDGAGDDPLEACRAPTWFAPPSFFR</sequence>
<dbReference type="Proteomes" id="UP000007306">
    <property type="component" value="Chromosome 7"/>
</dbReference>
<organism evidence="3 4">
    <name type="scientific">Oryza glaberrima</name>
    <name type="common">African rice</name>
    <dbReference type="NCBI Taxonomy" id="4538"/>
    <lineage>
        <taxon>Eukaryota</taxon>
        <taxon>Viridiplantae</taxon>
        <taxon>Streptophyta</taxon>
        <taxon>Embryophyta</taxon>
        <taxon>Tracheophyta</taxon>
        <taxon>Spermatophyta</taxon>
        <taxon>Magnoliopsida</taxon>
        <taxon>Liliopsida</taxon>
        <taxon>Poales</taxon>
        <taxon>Poaceae</taxon>
        <taxon>BOP clade</taxon>
        <taxon>Oryzoideae</taxon>
        <taxon>Oryzeae</taxon>
        <taxon>Oryzinae</taxon>
        <taxon>Oryza</taxon>
    </lineage>
</organism>
<evidence type="ECO:0008006" key="5">
    <source>
        <dbReference type="Google" id="ProtNLM"/>
    </source>
</evidence>
<dbReference type="RefSeq" id="XP_052163415.1">
    <property type="nucleotide sequence ID" value="XM_052307455.1"/>
</dbReference>
<dbReference type="Gramene" id="ORGLA07G0106100.1">
    <property type="protein sequence ID" value="ORGLA07G0106100.1"/>
    <property type="gene ID" value="ORGLA07G0106100"/>
</dbReference>
<protein>
    <recommendedName>
        <fullName evidence="5">F-box domain-containing protein</fullName>
    </recommendedName>
</protein>
<evidence type="ECO:0000313" key="3">
    <source>
        <dbReference type="EnsemblPlants" id="ORGLA07G0106100.1"/>
    </source>
</evidence>
<dbReference type="Gene3D" id="1.20.1280.50">
    <property type="match status" value="1"/>
</dbReference>
<dbReference type="STRING" id="4538.I1QAB9"/>
<dbReference type="PANTHER" id="PTHR34708:SF2">
    <property type="entry name" value="OS07G0440000 PROTEIN"/>
    <property type="match status" value="1"/>
</dbReference>
<name>I1QAB9_ORYGL</name>
<evidence type="ECO:0000259" key="2">
    <source>
        <dbReference type="Pfam" id="PF03478"/>
    </source>
</evidence>
<evidence type="ECO:0000259" key="1">
    <source>
        <dbReference type="Pfam" id="PF00646"/>
    </source>
</evidence>
<dbReference type="InterPro" id="IPR036047">
    <property type="entry name" value="F-box-like_dom_sf"/>
</dbReference>
<gene>
    <name evidence="3" type="primary">LOC127780536</name>
</gene>
<dbReference type="Pfam" id="PF00646">
    <property type="entry name" value="F-box"/>
    <property type="match status" value="1"/>
</dbReference>